<name>A0ABR2LX17_9ASPA</name>
<keyword evidence="2" id="KW-1185">Reference proteome</keyword>
<reference evidence="1 2" key="1">
    <citation type="journal article" date="2022" name="Nat. Plants">
        <title>Genomes of leafy and leafless Platanthera orchids illuminate the evolution of mycoheterotrophy.</title>
        <authorList>
            <person name="Li M.H."/>
            <person name="Liu K.W."/>
            <person name="Li Z."/>
            <person name="Lu H.C."/>
            <person name="Ye Q.L."/>
            <person name="Zhang D."/>
            <person name="Wang J.Y."/>
            <person name="Li Y.F."/>
            <person name="Zhong Z.M."/>
            <person name="Liu X."/>
            <person name="Yu X."/>
            <person name="Liu D.K."/>
            <person name="Tu X.D."/>
            <person name="Liu B."/>
            <person name="Hao Y."/>
            <person name="Liao X.Y."/>
            <person name="Jiang Y.T."/>
            <person name="Sun W.H."/>
            <person name="Chen J."/>
            <person name="Chen Y.Q."/>
            <person name="Ai Y."/>
            <person name="Zhai J.W."/>
            <person name="Wu S.S."/>
            <person name="Zhou Z."/>
            <person name="Hsiao Y.Y."/>
            <person name="Wu W.L."/>
            <person name="Chen Y.Y."/>
            <person name="Lin Y.F."/>
            <person name="Hsu J.L."/>
            <person name="Li C.Y."/>
            <person name="Wang Z.W."/>
            <person name="Zhao X."/>
            <person name="Zhong W.Y."/>
            <person name="Ma X.K."/>
            <person name="Ma L."/>
            <person name="Huang J."/>
            <person name="Chen G.Z."/>
            <person name="Huang M.Z."/>
            <person name="Huang L."/>
            <person name="Peng D.H."/>
            <person name="Luo Y.B."/>
            <person name="Zou S.Q."/>
            <person name="Chen S.P."/>
            <person name="Lan S."/>
            <person name="Tsai W.C."/>
            <person name="Van de Peer Y."/>
            <person name="Liu Z.J."/>
        </authorList>
    </citation>
    <scope>NUCLEOTIDE SEQUENCE [LARGE SCALE GENOMIC DNA]</scope>
    <source>
        <strain evidence="1">Lor288</strain>
    </source>
</reference>
<dbReference type="Proteomes" id="UP001412067">
    <property type="component" value="Unassembled WGS sequence"/>
</dbReference>
<evidence type="ECO:0000313" key="1">
    <source>
        <dbReference type="EMBL" id="KAK8953386.1"/>
    </source>
</evidence>
<dbReference type="EMBL" id="JBBWWR010000014">
    <property type="protein sequence ID" value="KAK8953386.1"/>
    <property type="molecule type" value="Genomic_DNA"/>
</dbReference>
<gene>
    <name evidence="1" type="ORF">KSP40_PGU020743</name>
</gene>
<evidence type="ECO:0000313" key="2">
    <source>
        <dbReference type="Proteomes" id="UP001412067"/>
    </source>
</evidence>
<protein>
    <submittedName>
        <fullName evidence="1">Uncharacterized protein</fullName>
    </submittedName>
</protein>
<comment type="caution">
    <text evidence="1">The sequence shown here is derived from an EMBL/GenBank/DDBJ whole genome shotgun (WGS) entry which is preliminary data.</text>
</comment>
<organism evidence="1 2">
    <name type="scientific">Platanthera guangdongensis</name>
    <dbReference type="NCBI Taxonomy" id="2320717"/>
    <lineage>
        <taxon>Eukaryota</taxon>
        <taxon>Viridiplantae</taxon>
        <taxon>Streptophyta</taxon>
        <taxon>Embryophyta</taxon>
        <taxon>Tracheophyta</taxon>
        <taxon>Spermatophyta</taxon>
        <taxon>Magnoliopsida</taxon>
        <taxon>Liliopsida</taxon>
        <taxon>Asparagales</taxon>
        <taxon>Orchidaceae</taxon>
        <taxon>Orchidoideae</taxon>
        <taxon>Orchideae</taxon>
        <taxon>Orchidinae</taxon>
        <taxon>Platanthera</taxon>
    </lineage>
</organism>
<proteinExistence type="predicted"/>
<sequence>MTTLIMTMVERRLRNATHLKKHVNANTMIAASEPLNSNEMMQILWVLERRLHQLKQRLLAIKGNNEAQVRRNPSGEGTVIYVPVAEIVEKAS</sequence>
<accession>A0ABR2LX17</accession>